<evidence type="ECO:0000313" key="1">
    <source>
        <dbReference type="EMBL" id="MBD2775633.1"/>
    </source>
</evidence>
<sequence>MGGQNCVSAAARLQDKLPPPLHLLVDLAFNFWWSWFPEVSAQFGSLQAVRGGNYPLLL</sequence>
<proteinExistence type="predicted"/>
<name>A0A8J6XYU9_9CYAN</name>
<gene>
    <name evidence="1" type="ORF">ICL16_27135</name>
</gene>
<dbReference type="RefSeq" id="WP_190834314.1">
    <property type="nucleotide sequence ID" value="NZ_CAWPPI010000083.1"/>
</dbReference>
<dbReference type="Proteomes" id="UP000629098">
    <property type="component" value="Unassembled WGS sequence"/>
</dbReference>
<accession>A0A8J6XYU9</accession>
<evidence type="ECO:0000313" key="2">
    <source>
        <dbReference type="Proteomes" id="UP000629098"/>
    </source>
</evidence>
<dbReference type="EMBL" id="JACXAE010000083">
    <property type="protein sequence ID" value="MBD2775633.1"/>
    <property type="molecule type" value="Genomic_DNA"/>
</dbReference>
<organism evidence="1 2">
    <name type="scientific">Iningainema tapete BLCC-T55</name>
    <dbReference type="NCBI Taxonomy" id="2748662"/>
    <lineage>
        <taxon>Bacteria</taxon>
        <taxon>Bacillati</taxon>
        <taxon>Cyanobacteriota</taxon>
        <taxon>Cyanophyceae</taxon>
        <taxon>Nostocales</taxon>
        <taxon>Scytonemataceae</taxon>
        <taxon>Iningainema tapete</taxon>
    </lineage>
</organism>
<dbReference type="AlphaFoldDB" id="A0A8J6XYU9"/>
<protein>
    <submittedName>
        <fullName evidence="1">Uncharacterized protein</fullName>
    </submittedName>
</protein>
<comment type="caution">
    <text evidence="1">The sequence shown here is derived from an EMBL/GenBank/DDBJ whole genome shotgun (WGS) entry which is preliminary data.</text>
</comment>
<keyword evidence="2" id="KW-1185">Reference proteome</keyword>
<reference evidence="1" key="1">
    <citation type="submission" date="2020-09" db="EMBL/GenBank/DDBJ databases">
        <title>Iningainema tapete sp. nov. (Scytonemataceae, Cyanobacteria) from greenhouses in central Florida (USA) produces two types of nodularin with biosynthetic potential for microcystin-LR and anabaenopeptins.</title>
        <authorList>
            <person name="Berthold D.E."/>
            <person name="Lefler F.W."/>
            <person name="Huang I.-S."/>
            <person name="Abdulla H."/>
            <person name="Zimba P.V."/>
            <person name="Laughinghouse H.D. IV."/>
        </authorList>
    </citation>
    <scope>NUCLEOTIDE SEQUENCE</scope>
    <source>
        <strain evidence="1">BLCCT55</strain>
    </source>
</reference>